<dbReference type="Proteomes" id="UP000037923">
    <property type="component" value="Unassembled WGS sequence"/>
</dbReference>
<feature type="compositionally biased region" description="Low complexity" evidence="1">
    <location>
        <begin position="130"/>
        <end position="143"/>
    </location>
</feature>
<dbReference type="GeneID" id="26901546"/>
<dbReference type="OMA" id="NSICIHT"/>
<organism evidence="2 3">
    <name type="scientific">Leptomonas pyrrhocoris</name>
    <name type="common">Firebug parasite</name>
    <dbReference type="NCBI Taxonomy" id="157538"/>
    <lineage>
        <taxon>Eukaryota</taxon>
        <taxon>Discoba</taxon>
        <taxon>Euglenozoa</taxon>
        <taxon>Kinetoplastea</taxon>
        <taxon>Metakinetoplastina</taxon>
        <taxon>Trypanosomatida</taxon>
        <taxon>Trypanosomatidae</taxon>
        <taxon>Leishmaniinae</taxon>
        <taxon>Leptomonas</taxon>
    </lineage>
</organism>
<feature type="region of interest" description="Disordered" evidence="1">
    <location>
        <begin position="118"/>
        <end position="146"/>
    </location>
</feature>
<evidence type="ECO:0000313" key="3">
    <source>
        <dbReference type="Proteomes" id="UP000037923"/>
    </source>
</evidence>
<feature type="region of interest" description="Disordered" evidence="1">
    <location>
        <begin position="1"/>
        <end position="72"/>
    </location>
</feature>
<feature type="compositionally biased region" description="Polar residues" evidence="1">
    <location>
        <begin position="394"/>
        <end position="411"/>
    </location>
</feature>
<dbReference type="RefSeq" id="XP_015663200.1">
    <property type="nucleotide sequence ID" value="XM_015797680.1"/>
</dbReference>
<gene>
    <name evidence="2" type="ORF">ABB37_01251</name>
</gene>
<dbReference type="EMBL" id="LGTL01000002">
    <property type="protein sequence ID" value="KPA84761.1"/>
    <property type="molecule type" value="Genomic_DNA"/>
</dbReference>
<reference evidence="2 3" key="1">
    <citation type="submission" date="2015-07" db="EMBL/GenBank/DDBJ databases">
        <title>High-quality genome of monoxenous trypanosomatid Leptomonas pyrrhocoris.</title>
        <authorList>
            <person name="Flegontov P."/>
            <person name="Butenko A."/>
            <person name="Firsov S."/>
            <person name="Vlcek C."/>
            <person name="Logacheva M.D."/>
            <person name="Field M."/>
            <person name="Filatov D."/>
            <person name="Flegontova O."/>
            <person name="Gerasimov E."/>
            <person name="Jackson A.P."/>
            <person name="Kelly S."/>
            <person name="Opperdoes F."/>
            <person name="O'Reilly A."/>
            <person name="Votypka J."/>
            <person name="Yurchenko V."/>
            <person name="Lukes J."/>
        </authorList>
    </citation>
    <scope>NUCLEOTIDE SEQUENCE [LARGE SCALE GENOMIC DNA]</scope>
    <source>
        <strain evidence="2">H10</strain>
    </source>
</reference>
<sequence length="478" mass="52313">MKSDEAPPPSEAITPAERSDVNETSEEPPARYPGTDAIMHDPPEKGSTTDRDAASGTDGHPHDSVESDNVRNASGDPALLWTMDEETVLLHCSEASLKHIRTRLENLLLGVSHALRTRETRGDSQGPLESRSGSASRSGSTGRTKSRPVLDFAESVLVADHAVRRIVGEAFNAFEEDEVSQMAQLCSLADRGAGDCEALVRNAVVVLQALTHDGEAVRNVQKFREFVEEHREVMGSAQWRHDYVTAMRSMAVGFLREPTAIMASYGNSMNQIVEHEALYVGLLRLCGERPLGSTPHPKELAESLDGASLNLRPIQEAQSEQQHQQYQDATHPPATKTRTATAPKHNSICIHTTKNSSKRTHERRPSSTPQQHHQRPTKPSTEDLQNAMEGLMRNGSSSPVSPLNMSGSRQDSAAGPPPKRLHKLRKSLSHSDSTIDAEQRASASCARAKKQKPKSEPVPEVPRRLSLHNGKGTPMSHY</sequence>
<keyword evidence="3" id="KW-1185">Reference proteome</keyword>
<evidence type="ECO:0000313" key="2">
    <source>
        <dbReference type="EMBL" id="KPA84761.1"/>
    </source>
</evidence>
<feature type="compositionally biased region" description="Pro residues" evidence="1">
    <location>
        <begin position="1"/>
        <end position="10"/>
    </location>
</feature>
<dbReference type="AlphaFoldDB" id="A0A0N0VH60"/>
<accession>A0A0N0VH60</accession>
<name>A0A0N0VH60_LEPPY</name>
<comment type="caution">
    <text evidence="2">The sequence shown here is derived from an EMBL/GenBank/DDBJ whole genome shotgun (WGS) entry which is preliminary data.</text>
</comment>
<dbReference type="OrthoDB" id="263178at2759"/>
<feature type="region of interest" description="Disordered" evidence="1">
    <location>
        <begin position="316"/>
        <end position="478"/>
    </location>
</feature>
<protein>
    <submittedName>
        <fullName evidence="2">Uncharacterized protein</fullName>
    </submittedName>
</protein>
<dbReference type="VEuPathDB" id="TriTrypDB:LpyrH10_02_2250"/>
<feature type="compositionally biased region" description="Low complexity" evidence="1">
    <location>
        <begin position="316"/>
        <end position="345"/>
    </location>
</feature>
<feature type="compositionally biased region" description="Basic and acidic residues" evidence="1">
    <location>
        <begin position="38"/>
        <end position="69"/>
    </location>
</feature>
<feature type="compositionally biased region" description="Polar residues" evidence="1">
    <location>
        <begin position="366"/>
        <end position="384"/>
    </location>
</feature>
<feature type="compositionally biased region" description="Basic residues" evidence="1">
    <location>
        <begin position="419"/>
        <end position="428"/>
    </location>
</feature>
<proteinExistence type="predicted"/>
<evidence type="ECO:0000256" key="1">
    <source>
        <dbReference type="SAM" id="MobiDB-lite"/>
    </source>
</evidence>
<feature type="compositionally biased region" description="Basic and acidic residues" evidence="1">
    <location>
        <begin position="453"/>
        <end position="463"/>
    </location>
</feature>